<name>A0ACC2WHQ9_9TREE</name>
<dbReference type="EMBL" id="JASBWU010000038">
    <property type="protein sequence ID" value="KAJ9110592.1"/>
    <property type="molecule type" value="Genomic_DNA"/>
</dbReference>
<accession>A0ACC2WHQ9</accession>
<evidence type="ECO:0000313" key="1">
    <source>
        <dbReference type="EMBL" id="KAJ9110592.1"/>
    </source>
</evidence>
<sequence length="630" mass="68658">MSEYVEKHPDLVDPTDDLSSSKKTSPTTPGYDHHVLDNSQENTIADTGFYQENPSTENLLATAGVRRIEAINSQLTQLDRVIIFFGLFLIAYCYGLDGTVRYTYQSYATNSYATHSLLSTINVLRSVIAAAAQPTAAKIADVFGRLELIILSILFYVVGTIVEATSDGVSAFSGGAVIYQIGYTMIMLLAEVIVADLTSTRARLFFSFVPALPFIINTWVSGDITAAVLASTTWNWGIGMWAIIYPVCCLPLIITLFLAQRRARRAGVLTDYKSPFAHYGFVGLVKELFWQLDVIGLILMIAVFALILVPLTLAGGISTVWRQAHIIAPLVIGFCCIPFFIVWEMKARYPLIPFKLLSNRGVWAGFGIASILNFAWYMQGAYLYPVLIVAFDQSIKSATRITSLYSFASVITGTLLGVVVFKVRQLKPFIIFGCCLFMVAFGLLIRYRGGLSDASKAGIIGAEIVLGIAGGCFSYPTQASVQTQTKHAHVATVTGLYLATYNIGSALGSAVSGAIWSQLLPKEIEKAVGGNATLATEIYGSPYTWIVTNPVGTPNRDAVNLAYQHVQKILCIVGICLCIPLIFFSILLKNPTLTNEQSLKNAEEDDESTVMSAEDPEHASKKGFVKKFLG</sequence>
<organism evidence="1 2">
    <name type="scientific">Naganishia vaughanmartiniae</name>
    <dbReference type="NCBI Taxonomy" id="1424756"/>
    <lineage>
        <taxon>Eukaryota</taxon>
        <taxon>Fungi</taxon>
        <taxon>Dikarya</taxon>
        <taxon>Basidiomycota</taxon>
        <taxon>Agaricomycotina</taxon>
        <taxon>Tremellomycetes</taxon>
        <taxon>Filobasidiales</taxon>
        <taxon>Filobasidiaceae</taxon>
        <taxon>Naganishia</taxon>
    </lineage>
</organism>
<comment type="caution">
    <text evidence="1">The sequence shown here is derived from an EMBL/GenBank/DDBJ whole genome shotgun (WGS) entry which is preliminary data.</text>
</comment>
<gene>
    <name evidence="1" type="primary">SIT1_1</name>
    <name evidence="1" type="ORF">QFC22_006710</name>
</gene>
<reference evidence="1" key="1">
    <citation type="submission" date="2023-04" db="EMBL/GenBank/DDBJ databases">
        <title>Draft Genome sequencing of Naganishia species isolated from polar environments using Oxford Nanopore Technology.</title>
        <authorList>
            <person name="Leo P."/>
            <person name="Venkateswaran K."/>
        </authorList>
    </citation>
    <scope>NUCLEOTIDE SEQUENCE</scope>
    <source>
        <strain evidence="1">MNA-CCFEE 5425</strain>
    </source>
</reference>
<dbReference type="Proteomes" id="UP001243375">
    <property type="component" value="Unassembled WGS sequence"/>
</dbReference>
<keyword evidence="2" id="KW-1185">Reference proteome</keyword>
<proteinExistence type="predicted"/>
<evidence type="ECO:0000313" key="2">
    <source>
        <dbReference type="Proteomes" id="UP001243375"/>
    </source>
</evidence>
<protein>
    <submittedName>
        <fullName evidence="1">Ferrioxamine B transporter</fullName>
    </submittedName>
</protein>